<dbReference type="Pfam" id="PF16000">
    <property type="entry name" value="CARMIL_C"/>
    <property type="match status" value="1"/>
</dbReference>
<keyword evidence="3" id="KW-1185">Reference proteome</keyword>
<dbReference type="AlphaFoldDB" id="A0A834IAU9"/>
<evidence type="ECO:0000313" key="2">
    <source>
        <dbReference type="EMBL" id="KAF7277209.1"/>
    </source>
</evidence>
<dbReference type="Proteomes" id="UP000625711">
    <property type="component" value="Unassembled WGS sequence"/>
</dbReference>
<gene>
    <name evidence="2" type="ORF">GWI33_009252</name>
</gene>
<reference evidence="2" key="1">
    <citation type="submission" date="2020-08" db="EMBL/GenBank/DDBJ databases">
        <title>Genome sequencing and assembly of the red palm weevil Rhynchophorus ferrugineus.</title>
        <authorList>
            <person name="Dias G.B."/>
            <person name="Bergman C.M."/>
            <person name="Manee M."/>
        </authorList>
    </citation>
    <scope>NUCLEOTIDE SEQUENCE</scope>
    <source>
        <strain evidence="2">AA-2017</strain>
        <tissue evidence="2">Whole larva</tissue>
    </source>
</reference>
<comment type="caution">
    <text evidence="2">The sequence shown here is derived from an EMBL/GenBank/DDBJ whole genome shotgun (WGS) entry which is preliminary data.</text>
</comment>
<dbReference type="InterPro" id="IPR031943">
    <property type="entry name" value="CARMIL_C"/>
</dbReference>
<dbReference type="EMBL" id="JAACXV010003506">
    <property type="protein sequence ID" value="KAF7277209.1"/>
    <property type="molecule type" value="Genomic_DNA"/>
</dbReference>
<protein>
    <recommendedName>
        <fullName evidence="1">CARMIL C-terminal domain-containing protein</fullName>
    </recommendedName>
</protein>
<evidence type="ECO:0000313" key="3">
    <source>
        <dbReference type="Proteomes" id="UP000625711"/>
    </source>
</evidence>
<accession>A0A834IAU9</accession>
<feature type="non-terminal residue" evidence="2">
    <location>
        <position position="53"/>
    </location>
</feature>
<name>A0A834IAU9_RHYFE</name>
<organism evidence="2 3">
    <name type="scientific">Rhynchophorus ferrugineus</name>
    <name type="common">Red palm weevil</name>
    <name type="synonym">Curculio ferrugineus</name>
    <dbReference type="NCBI Taxonomy" id="354439"/>
    <lineage>
        <taxon>Eukaryota</taxon>
        <taxon>Metazoa</taxon>
        <taxon>Ecdysozoa</taxon>
        <taxon>Arthropoda</taxon>
        <taxon>Hexapoda</taxon>
        <taxon>Insecta</taxon>
        <taxon>Pterygota</taxon>
        <taxon>Neoptera</taxon>
        <taxon>Endopterygota</taxon>
        <taxon>Coleoptera</taxon>
        <taxon>Polyphaga</taxon>
        <taxon>Cucujiformia</taxon>
        <taxon>Curculionidae</taxon>
        <taxon>Dryophthorinae</taxon>
        <taxon>Rhynchophorus</taxon>
    </lineage>
</organism>
<proteinExistence type="predicted"/>
<evidence type="ECO:0000259" key="1">
    <source>
        <dbReference type="Pfam" id="PF16000"/>
    </source>
</evidence>
<feature type="domain" description="CARMIL C-terminal" evidence="1">
    <location>
        <begin position="8"/>
        <end position="41"/>
    </location>
</feature>
<feature type="non-terminal residue" evidence="2">
    <location>
        <position position="1"/>
    </location>
</feature>
<sequence>QPRFTYRRELNLMVASQLSEQVTDEVYEALMQSYKILVGDESAIRIDSPPRRS</sequence>